<name>A0A8H5ZU73_PETAA</name>
<gene>
    <name evidence="1" type="ORF">ETB97_008452</name>
</gene>
<organism evidence="1 2">
    <name type="scientific">Petromyces alliaceus</name>
    <name type="common">Aspergillus alliaceus</name>
    <dbReference type="NCBI Taxonomy" id="209559"/>
    <lineage>
        <taxon>Eukaryota</taxon>
        <taxon>Fungi</taxon>
        <taxon>Dikarya</taxon>
        <taxon>Ascomycota</taxon>
        <taxon>Pezizomycotina</taxon>
        <taxon>Eurotiomycetes</taxon>
        <taxon>Eurotiomycetidae</taxon>
        <taxon>Eurotiales</taxon>
        <taxon>Aspergillaceae</taxon>
        <taxon>Aspergillus</taxon>
        <taxon>Aspergillus subgen. Circumdati</taxon>
    </lineage>
</organism>
<keyword evidence="2" id="KW-1185">Reference proteome</keyword>
<accession>A0A8H5ZU73</accession>
<evidence type="ECO:0000313" key="1">
    <source>
        <dbReference type="EMBL" id="KAF5855772.1"/>
    </source>
</evidence>
<proteinExistence type="predicted"/>
<protein>
    <submittedName>
        <fullName evidence="1">Uncharacterized protein</fullName>
    </submittedName>
</protein>
<reference evidence="1 2" key="1">
    <citation type="submission" date="2019-04" db="EMBL/GenBank/DDBJ databases">
        <title>Aspergillus burnettii sp. nov., novel species from soil in southeast Queensland.</title>
        <authorList>
            <person name="Gilchrist C.L.M."/>
            <person name="Pitt J.I."/>
            <person name="Lange L."/>
            <person name="Lacey H.J."/>
            <person name="Vuong D."/>
            <person name="Midgley D.J."/>
            <person name="Greenfield P."/>
            <person name="Bradbury M."/>
            <person name="Lacey E."/>
            <person name="Busk P.K."/>
            <person name="Pilgaard B."/>
            <person name="Chooi Y.H."/>
            <person name="Piggott A.M."/>
        </authorList>
    </citation>
    <scope>NUCLEOTIDE SEQUENCE [LARGE SCALE GENOMIC DNA]</scope>
    <source>
        <strain evidence="1 2">FRR 5400</strain>
    </source>
</reference>
<dbReference type="EMBL" id="SPNV01000385">
    <property type="protein sequence ID" value="KAF5855772.1"/>
    <property type="molecule type" value="Genomic_DNA"/>
</dbReference>
<evidence type="ECO:0000313" key="2">
    <source>
        <dbReference type="Proteomes" id="UP000541154"/>
    </source>
</evidence>
<dbReference type="Proteomes" id="UP000541154">
    <property type="component" value="Unassembled WGS sequence"/>
</dbReference>
<comment type="caution">
    <text evidence="1">The sequence shown here is derived from an EMBL/GenBank/DDBJ whole genome shotgun (WGS) entry which is preliminary data.</text>
</comment>
<dbReference type="AlphaFoldDB" id="A0A8H5ZU73"/>
<sequence length="109" mass="12057">MASGGMAGCISGILSWCKRSESRFPVIITAYMTLQNTQELAGLSECPEVIWTTITEFMTADMIPKLTDLSSLPEVKWTTILPDIGCEAFDRLGKLRYCVVTSWSQVDSI</sequence>